<dbReference type="AlphaFoldDB" id="A0A0F9QX71"/>
<dbReference type="EMBL" id="LAZR01001297">
    <property type="protein sequence ID" value="KKN47069.1"/>
    <property type="molecule type" value="Genomic_DNA"/>
</dbReference>
<organism evidence="1">
    <name type="scientific">marine sediment metagenome</name>
    <dbReference type="NCBI Taxonomy" id="412755"/>
    <lineage>
        <taxon>unclassified sequences</taxon>
        <taxon>metagenomes</taxon>
        <taxon>ecological metagenomes</taxon>
    </lineage>
</organism>
<proteinExistence type="predicted"/>
<gene>
    <name evidence="1" type="ORF">LCGC14_0666780</name>
</gene>
<protein>
    <submittedName>
        <fullName evidence="1">Uncharacterized protein</fullName>
    </submittedName>
</protein>
<sequence length="52" mass="5826">MAIKATCASCREKDKDCYKIGKYLVCTRCQGIYNDVRTIVIDSTMAPSAFRS</sequence>
<name>A0A0F9QX71_9ZZZZ</name>
<accession>A0A0F9QX71</accession>
<reference evidence="1" key="1">
    <citation type="journal article" date="2015" name="Nature">
        <title>Complex archaea that bridge the gap between prokaryotes and eukaryotes.</title>
        <authorList>
            <person name="Spang A."/>
            <person name="Saw J.H."/>
            <person name="Jorgensen S.L."/>
            <person name="Zaremba-Niedzwiedzka K."/>
            <person name="Martijn J."/>
            <person name="Lind A.E."/>
            <person name="van Eijk R."/>
            <person name="Schleper C."/>
            <person name="Guy L."/>
            <person name="Ettema T.J."/>
        </authorList>
    </citation>
    <scope>NUCLEOTIDE SEQUENCE</scope>
</reference>
<comment type="caution">
    <text evidence="1">The sequence shown here is derived from an EMBL/GenBank/DDBJ whole genome shotgun (WGS) entry which is preliminary data.</text>
</comment>
<evidence type="ECO:0000313" key="1">
    <source>
        <dbReference type="EMBL" id="KKN47069.1"/>
    </source>
</evidence>